<dbReference type="RefSeq" id="WP_080915979.1">
    <property type="nucleotide sequence ID" value="NZ_CP020472.1"/>
</dbReference>
<keyword evidence="3" id="KW-1185">Reference proteome</keyword>
<dbReference type="PANTHER" id="PTHR32063">
    <property type="match status" value="1"/>
</dbReference>
<dbReference type="SUPFAM" id="SSF82693">
    <property type="entry name" value="Multidrug efflux transporter AcrB pore domain, PN1, PN2, PC1 and PC2 subdomains"/>
    <property type="match status" value="3"/>
</dbReference>
<feature type="transmembrane region" description="Helical" evidence="1">
    <location>
        <begin position="518"/>
        <end position="542"/>
    </location>
</feature>
<feature type="transmembrane region" description="Helical" evidence="1">
    <location>
        <begin position="961"/>
        <end position="982"/>
    </location>
</feature>
<dbReference type="InterPro" id="IPR027463">
    <property type="entry name" value="AcrB_DN_DC_subdom"/>
</dbReference>
<dbReference type="PRINTS" id="PR00702">
    <property type="entry name" value="ACRIFLAVINRP"/>
</dbReference>
<gene>
    <name evidence="2" type="ORF">SJ2017_2470</name>
</gene>
<feature type="transmembrane region" description="Helical" evidence="1">
    <location>
        <begin position="333"/>
        <end position="352"/>
    </location>
</feature>
<keyword evidence="1" id="KW-0472">Membrane</keyword>
<organism evidence="2 3">
    <name type="scientific">Shewanella japonica</name>
    <dbReference type="NCBI Taxonomy" id="93973"/>
    <lineage>
        <taxon>Bacteria</taxon>
        <taxon>Pseudomonadati</taxon>
        <taxon>Pseudomonadota</taxon>
        <taxon>Gammaproteobacteria</taxon>
        <taxon>Alteromonadales</taxon>
        <taxon>Shewanellaceae</taxon>
        <taxon>Shewanella</taxon>
    </lineage>
</organism>
<dbReference type="Gene3D" id="3.30.70.1440">
    <property type="entry name" value="Multidrug efflux transporter AcrB pore domain"/>
    <property type="match status" value="1"/>
</dbReference>
<feature type="transmembrane region" description="Helical" evidence="1">
    <location>
        <begin position="463"/>
        <end position="485"/>
    </location>
</feature>
<protein>
    <submittedName>
        <fullName evidence="2">Acriflavin resistance protein</fullName>
    </submittedName>
</protein>
<evidence type="ECO:0000313" key="2">
    <source>
        <dbReference type="EMBL" id="ARD22760.1"/>
    </source>
</evidence>
<dbReference type="Proteomes" id="UP000191820">
    <property type="component" value="Chromosome"/>
</dbReference>
<feature type="transmembrane region" description="Helical" evidence="1">
    <location>
        <begin position="1010"/>
        <end position="1028"/>
    </location>
</feature>
<dbReference type="Gene3D" id="3.30.2090.10">
    <property type="entry name" value="Multidrug efflux transporter AcrB TolC docking domain, DN and DC subdomains"/>
    <property type="match status" value="2"/>
</dbReference>
<feature type="transmembrane region" description="Helical" evidence="1">
    <location>
        <begin position="548"/>
        <end position="565"/>
    </location>
</feature>
<name>A0ABN4YHH1_9GAMM</name>
<dbReference type="SUPFAM" id="SSF82866">
    <property type="entry name" value="Multidrug efflux transporter AcrB transmembrane domain"/>
    <property type="match status" value="2"/>
</dbReference>
<feature type="transmembrane region" description="Helical" evidence="1">
    <location>
        <begin position="935"/>
        <end position="955"/>
    </location>
</feature>
<dbReference type="Gene3D" id="1.20.1640.10">
    <property type="entry name" value="Multidrug efflux transporter AcrB transmembrane domain"/>
    <property type="match status" value="2"/>
</dbReference>
<accession>A0ABN4YHH1</accession>
<sequence length="1086" mass="119075">MSLINTSVKRPVTVWMFMLAIMLFGMVGFTRLAVKLLPDLSYPSVTVRTAYDGAAPVEVEQLISKPIEEAVGVVKGLRKISSISRSGMSDVVLEFEWGTNMDMASLEVREKIDTIELPLDIDKPLLLRFNPNLDPIMRLALSVPDATESELKTTRTFAEEELKRRLEALSGVAAVRLSGGLEQEVHILLNQQKLQQLNLNADDIKRRINQENINLSAGKVIQGDKEYLVRTLNQFNNLDELRNVIIYREGQTLIRLSEVADIVDSYKERSDVTRIGDVESIELAIYKEGDANTVSVAKKVQAELANINQESADNQLKVIYNQSEFIQSAVSEVTTAALLGSLLAMLVIYLFLRDIIATLIISISIPFSVIATFNMMYFAEISLNIMSLGGIALAIGLLVDNAIVVLENIDRYKSKGMARLDAAVTGSKEVAGAIFASTLTTLAVFVPLVFVDGIAGALFSDQALTVTFALLASLFVALTAIPMLASRQGFTQLPVEQTTTPIEKPTSKKAKFAYYTKAILGFPFKLMLSYLPTLLLNLVIILTRFTSWFFSLFMRPLSAGFNLFYRFIEAIYHRVLRQAMSHKMVTVVIALMLTVGAGSLFPRLGVELIPPMNQGEFYVEILLPPGTAVQKTDAVLEQLAFSISDSDNVKHTFSQAGSGGLMTSDTARGGENWGRLQVVLANPDAFTIVVNTLRETAKRIPALDAKIEHPELFSFKTPLEIELSGYDLAQLKQSGDQLVSALSQSTRFSDINTSLRDGQPEISIRFDHVRLAALDMDAPTVASRIAHRVGGTIASQYTVRDRKVDILVRSELDERNHIEDVNSLIINPNSQYPIPLSAVADVSLQVGPSAINRVSQQRVAIVSANLSYGDLSEAVKEAQQILNQQQFPSSIQARFGGQNEEMEHSFDSLKIALVLAIFLVYLVMASQFESLLHPLLILIAVPMAVGGSVIGLFITGTHISVVVFIGLIMLAGIVVNNAIVLVDRINQLRKEGHDKDEAISTAAKSRLRPIMMTTLTTTLGLLPMAIGLGDGSEIRAPMAITVIFGLSMSTMLTLLVIPALYGIFDKKRYQVTQTEVAPTLASEGQL</sequence>
<feature type="transmembrane region" description="Helical" evidence="1">
    <location>
        <begin position="1040"/>
        <end position="1064"/>
    </location>
</feature>
<feature type="transmembrane region" description="Helical" evidence="1">
    <location>
        <begin position="359"/>
        <end position="379"/>
    </location>
</feature>
<dbReference type="SUPFAM" id="SSF82714">
    <property type="entry name" value="Multidrug efflux transporter AcrB TolC docking domain, DN and DC subdomains"/>
    <property type="match status" value="2"/>
</dbReference>
<evidence type="ECO:0000256" key="1">
    <source>
        <dbReference type="SAM" id="Phobius"/>
    </source>
</evidence>
<feature type="transmembrane region" description="Helical" evidence="1">
    <location>
        <begin position="909"/>
        <end position="928"/>
    </location>
</feature>
<dbReference type="Pfam" id="PF00873">
    <property type="entry name" value="ACR_tran"/>
    <property type="match status" value="2"/>
</dbReference>
<reference evidence="2 3" key="1">
    <citation type="submission" date="2017-03" db="EMBL/GenBank/DDBJ databases">
        <title>Genome sequencing of Shewanella japonica KCTC 22435.</title>
        <authorList>
            <person name="Kim K.M."/>
        </authorList>
    </citation>
    <scope>NUCLEOTIDE SEQUENCE [LARGE SCALE GENOMIC DNA]</scope>
    <source>
        <strain evidence="2 3">KCTC 22435</strain>
    </source>
</reference>
<evidence type="ECO:0000313" key="3">
    <source>
        <dbReference type="Proteomes" id="UP000191820"/>
    </source>
</evidence>
<proteinExistence type="predicted"/>
<dbReference type="Gene3D" id="3.30.70.1320">
    <property type="entry name" value="Multidrug efflux transporter AcrB pore domain like"/>
    <property type="match status" value="1"/>
</dbReference>
<dbReference type="InterPro" id="IPR001036">
    <property type="entry name" value="Acrflvin-R"/>
</dbReference>
<keyword evidence="1" id="KW-0812">Transmembrane</keyword>
<feature type="transmembrane region" description="Helical" evidence="1">
    <location>
        <begin position="430"/>
        <end position="451"/>
    </location>
</feature>
<feature type="transmembrane region" description="Helical" evidence="1">
    <location>
        <begin position="12"/>
        <end position="34"/>
    </location>
</feature>
<keyword evidence="1" id="KW-1133">Transmembrane helix</keyword>
<dbReference type="Gene3D" id="3.30.70.1430">
    <property type="entry name" value="Multidrug efflux transporter AcrB pore domain"/>
    <property type="match status" value="2"/>
</dbReference>
<dbReference type="EMBL" id="CP020472">
    <property type="protein sequence ID" value="ARD22760.1"/>
    <property type="molecule type" value="Genomic_DNA"/>
</dbReference>
<feature type="transmembrane region" description="Helical" evidence="1">
    <location>
        <begin position="585"/>
        <end position="604"/>
    </location>
</feature>
<dbReference type="PANTHER" id="PTHR32063:SF0">
    <property type="entry name" value="SWARMING MOTILITY PROTEIN SWRC"/>
    <property type="match status" value="1"/>
</dbReference>
<feature type="transmembrane region" description="Helical" evidence="1">
    <location>
        <begin position="385"/>
        <end position="409"/>
    </location>
</feature>